<dbReference type="GO" id="GO:0032259">
    <property type="term" value="P:methylation"/>
    <property type="evidence" value="ECO:0007669"/>
    <property type="project" value="UniProtKB-KW"/>
</dbReference>
<dbReference type="Pfam" id="PF13578">
    <property type="entry name" value="Methyltransf_24"/>
    <property type="match status" value="1"/>
</dbReference>
<keyword evidence="1" id="KW-0489">Methyltransferase</keyword>
<proteinExistence type="predicted"/>
<evidence type="ECO:0000313" key="1">
    <source>
        <dbReference type="EMBL" id="QWZ07236.1"/>
    </source>
</evidence>
<dbReference type="RefSeq" id="WP_216938747.1">
    <property type="nucleotide sequence ID" value="NZ_CP077062.1"/>
</dbReference>
<organism evidence="1 2">
    <name type="scientific">Nocardioides panacis</name>
    <dbReference type="NCBI Taxonomy" id="2849501"/>
    <lineage>
        <taxon>Bacteria</taxon>
        <taxon>Bacillati</taxon>
        <taxon>Actinomycetota</taxon>
        <taxon>Actinomycetes</taxon>
        <taxon>Propionibacteriales</taxon>
        <taxon>Nocardioidaceae</taxon>
        <taxon>Nocardioides</taxon>
    </lineage>
</organism>
<protein>
    <submittedName>
        <fullName evidence="1">Class I SAM-dependent methyltransferase</fullName>
    </submittedName>
</protein>
<accession>A0A975XZA8</accession>
<evidence type="ECO:0000313" key="2">
    <source>
        <dbReference type="Proteomes" id="UP000683575"/>
    </source>
</evidence>
<dbReference type="AlphaFoldDB" id="A0A975XZA8"/>
<keyword evidence="1" id="KW-0808">Transferase</keyword>
<dbReference type="GO" id="GO:0008168">
    <property type="term" value="F:methyltransferase activity"/>
    <property type="evidence" value="ECO:0007669"/>
    <property type="project" value="UniProtKB-KW"/>
</dbReference>
<dbReference type="KEGG" id="nps:KRR39_17430"/>
<dbReference type="EMBL" id="CP077062">
    <property type="protein sequence ID" value="QWZ07236.1"/>
    <property type="molecule type" value="Genomic_DNA"/>
</dbReference>
<gene>
    <name evidence="1" type="ORF">KRR39_17430</name>
</gene>
<reference evidence="1" key="1">
    <citation type="submission" date="2021-06" db="EMBL/GenBank/DDBJ databases">
        <title>Complete genome sequence of Nocardioides sp. G188.</title>
        <authorList>
            <person name="Im W.-T."/>
        </authorList>
    </citation>
    <scope>NUCLEOTIDE SEQUENCE</scope>
    <source>
        <strain evidence="1">G188</strain>
    </source>
</reference>
<dbReference type="Proteomes" id="UP000683575">
    <property type="component" value="Chromosome"/>
</dbReference>
<name>A0A975XZA8_9ACTN</name>
<sequence>MTFDETAVRALAQAPTRMDLWVDFVQQQSIRTVVEVGVYRGAFAQRMLDDCPGIERYYLVDPWRHLDDWNKPANRKDAAFERFHAETLERTAAHADRRVVLRGKTLEVVDRIPDASLDLAYVDGDHTLRGVTVDLVSLYPKIREGGFLAGDDFCRTIFQHDRTFEPTLVFPFAVYFAEAVGARIYALPHRQFLMQKVTGGEHAFVDLAGGYRARTLGDQLARRTEPATAPAPTLLSRIAGRARRPRG</sequence>
<keyword evidence="2" id="KW-1185">Reference proteome</keyword>